<evidence type="ECO:0000256" key="1">
    <source>
        <dbReference type="SAM" id="Coils"/>
    </source>
</evidence>
<dbReference type="AlphaFoldDB" id="A0A8B6CEA3"/>
<proteinExistence type="predicted"/>
<feature type="coiled-coil region" evidence="1">
    <location>
        <begin position="36"/>
        <end position="92"/>
    </location>
</feature>
<dbReference type="EMBL" id="UYJE01001661">
    <property type="protein sequence ID" value="VDI04046.1"/>
    <property type="molecule type" value="Genomic_DNA"/>
</dbReference>
<organism evidence="2 3">
    <name type="scientific">Mytilus galloprovincialis</name>
    <name type="common">Mediterranean mussel</name>
    <dbReference type="NCBI Taxonomy" id="29158"/>
    <lineage>
        <taxon>Eukaryota</taxon>
        <taxon>Metazoa</taxon>
        <taxon>Spiralia</taxon>
        <taxon>Lophotrochozoa</taxon>
        <taxon>Mollusca</taxon>
        <taxon>Bivalvia</taxon>
        <taxon>Autobranchia</taxon>
        <taxon>Pteriomorphia</taxon>
        <taxon>Mytilida</taxon>
        <taxon>Mytiloidea</taxon>
        <taxon>Mytilidae</taxon>
        <taxon>Mytilinae</taxon>
        <taxon>Mytilus</taxon>
    </lineage>
</organism>
<sequence>MMMFYFILFTTVNGFLLDNQASNGGQSLPPDQYMTLSKFYEEEKRLQQKMENLQQDTTLLRHDVDNSFVLLTNQLQQKLNLLDMKLAVIEKNNATNQDILELVEKK</sequence>
<keyword evidence="1" id="KW-0175">Coiled coil</keyword>
<dbReference type="Proteomes" id="UP000596742">
    <property type="component" value="Unassembled WGS sequence"/>
</dbReference>
<dbReference type="OrthoDB" id="10394313at2759"/>
<accession>A0A8B6CEA3</accession>
<reference evidence="2" key="1">
    <citation type="submission" date="2018-11" db="EMBL/GenBank/DDBJ databases">
        <authorList>
            <person name="Alioto T."/>
            <person name="Alioto T."/>
        </authorList>
    </citation>
    <scope>NUCLEOTIDE SEQUENCE</scope>
</reference>
<name>A0A8B6CEA3_MYTGA</name>
<evidence type="ECO:0000313" key="2">
    <source>
        <dbReference type="EMBL" id="VDI04046.1"/>
    </source>
</evidence>
<gene>
    <name evidence="2" type="ORF">MGAL_10B029926</name>
</gene>
<protein>
    <submittedName>
        <fullName evidence="2">Uncharacterized protein</fullName>
    </submittedName>
</protein>
<comment type="caution">
    <text evidence="2">The sequence shown here is derived from an EMBL/GenBank/DDBJ whole genome shotgun (WGS) entry which is preliminary data.</text>
</comment>
<keyword evidence="3" id="KW-1185">Reference proteome</keyword>
<evidence type="ECO:0000313" key="3">
    <source>
        <dbReference type="Proteomes" id="UP000596742"/>
    </source>
</evidence>